<keyword evidence="2" id="KW-1185">Reference proteome</keyword>
<protein>
    <submittedName>
        <fullName evidence="1">Uncharacterized protein</fullName>
    </submittedName>
</protein>
<dbReference type="AlphaFoldDB" id="A0A2K8NWN2"/>
<dbReference type="KEGG" id="eml:EMELA_v1c00130"/>
<accession>A0A2K8NWN2</accession>
<reference evidence="1 2" key="1">
    <citation type="submission" date="2017-11" db="EMBL/GenBank/DDBJ databases">
        <title>Genome sequence of Entomoplasma melaleucae M1 (ATCC 49191).</title>
        <authorList>
            <person name="Lo W.-S."/>
            <person name="Gasparich G.E."/>
            <person name="Kuo C.-H."/>
        </authorList>
    </citation>
    <scope>NUCLEOTIDE SEQUENCE [LARGE SCALE GENOMIC DNA]</scope>
    <source>
        <strain evidence="1 2">M1</strain>
    </source>
</reference>
<gene>
    <name evidence="1" type="ORF">EMELA_v1c00130</name>
</gene>
<organism evidence="1 2">
    <name type="scientific">Mesoplasma melaleucae</name>
    <dbReference type="NCBI Taxonomy" id="81459"/>
    <lineage>
        <taxon>Bacteria</taxon>
        <taxon>Bacillati</taxon>
        <taxon>Mycoplasmatota</taxon>
        <taxon>Mollicutes</taxon>
        <taxon>Entomoplasmatales</taxon>
        <taxon>Entomoplasmataceae</taxon>
        <taxon>Mesoplasma</taxon>
    </lineage>
</organism>
<evidence type="ECO:0000313" key="1">
    <source>
        <dbReference type="EMBL" id="ATZ17608.1"/>
    </source>
</evidence>
<proteinExistence type="predicted"/>
<evidence type="ECO:0000313" key="2">
    <source>
        <dbReference type="Proteomes" id="UP000231896"/>
    </source>
</evidence>
<dbReference type="Proteomes" id="UP000231896">
    <property type="component" value="Chromosome"/>
</dbReference>
<dbReference type="EMBL" id="CP024964">
    <property type="protein sequence ID" value="ATZ17608.1"/>
    <property type="molecule type" value="Genomic_DNA"/>
</dbReference>
<name>A0A2K8NWN2_9MOLU</name>
<sequence length="61" mass="7477">MHKYVTKETIFYVKIDIQEYFENTQSLKLLKYISEKTENSKDINKIIYKFCTLPYALIRDY</sequence>